<evidence type="ECO:0008006" key="4">
    <source>
        <dbReference type="Google" id="ProtNLM"/>
    </source>
</evidence>
<name>A0A1D7QXN1_9BACI</name>
<reference evidence="2 3" key="1">
    <citation type="submission" date="2015-08" db="EMBL/GenBank/DDBJ databases">
        <title>The complete genome sequence of Bacillus beveridgei MLTeJB.</title>
        <authorList>
            <person name="Hanson T.E."/>
            <person name="Mesa C."/>
            <person name="Basesman S.M."/>
            <person name="Oremland R.S."/>
        </authorList>
    </citation>
    <scope>NUCLEOTIDE SEQUENCE [LARGE SCALE GENOMIC DNA]</scope>
    <source>
        <strain evidence="2 3">MLTeJB</strain>
    </source>
</reference>
<evidence type="ECO:0000256" key="1">
    <source>
        <dbReference type="SAM" id="MobiDB-lite"/>
    </source>
</evidence>
<sequence length="275" mass="30811">MKKSAVLLSVLLFAGACNPDTSDDSDTDRDRNLSSSQIQEQDPEDDNNDFDEEEAPGHQGIELRLIDAFHLDINLTEGQTWAFDYHQDAPNHTQVKSPDNTTYTASDAVKEVEGLVTRISVSRRHSAESIIDAITDALNTDSSSLEDMTFSLEMSNGEQYAFATQKFQKDQDPDSMDSFSLELGFYSGESFEITYNRSNGTAFIVPVEGPAESGSETASELDDYLNDLDISYDDSFQKLQETVLDPLGFHQNDVEKMLLAIEFDNEDTFEFQHVY</sequence>
<accession>A0A1D7QXN1</accession>
<dbReference type="InterPro" id="IPR025623">
    <property type="entry name" value="YusW"/>
</dbReference>
<dbReference type="Proteomes" id="UP000094463">
    <property type="component" value="Chromosome"/>
</dbReference>
<feature type="compositionally biased region" description="Acidic residues" evidence="1">
    <location>
        <begin position="41"/>
        <end position="54"/>
    </location>
</feature>
<organism evidence="2 3">
    <name type="scientific">Salisediminibacterium beveridgei</name>
    <dbReference type="NCBI Taxonomy" id="632773"/>
    <lineage>
        <taxon>Bacteria</taxon>
        <taxon>Bacillati</taxon>
        <taxon>Bacillota</taxon>
        <taxon>Bacilli</taxon>
        <taxon>Bacillales</taxon>
        <taxon>Bacillaceae</taxon>
        <taxon>Salisediminibacterium</taxon>
    </lineage>
</organism>
<dbReference type="Pfam" id="PF14039">
    <property type="entry name" value="YusW"/>
    <property type="match status" value="2"/>
</dbReference>
<gene>
    <name evidence="2" type="ORF">BBEV_2433</name>
</gene>
<proteinExistence type="predicted"/>
<dbReference type="EMBL" id="CP012502">
    <property type="protein sequence ID" value="AOM83773.1"/>
    <property type="molecule type" value="Genomic_DNA"/>
</dbReference>
<keyword evidence="3" id="KW-1185">Reference proteome</keyword>
<evidence type="ECO:0000313" key="2">
    <source>
        <dbReference type="EMBL" id="AOM83773.1"/>
    </source>
</evidence>
<evidence type="ECO:0000313" key="3">
    <source>
        <dbReference type="Proteomes" id="UP000094463"/>
    </source>
</evidence>
<dbReference type="PROSITE" id="PS51257">
    <property type="entry name" value="PROKAR_LIPOPROTEIN"/>
    <property type="match status" value="1"/>
</dbReference>
<dbReference type="AlphaFoldDB" id="A0A1D7QXN1"/>
<protein>
    <recommendedName>
        <fullName evidence="4">YusW-like protein</fullName>
    </recommendedName>
</protein>
<dbReference type="KEGG" id="bbev:BBEV_2433"/>
<feature type="region of interest" description="Disordered" evidence="1">
    <location>
        <begin position="18"/>
        <end position="55"/>
    </location>
</feature>
<dbReference type="RefSeq" id="WP_069365721.1">
    <property type="nucleotide sequence ID" value="NZ_CP012502.1"/>
</dbReference>